<proteinExistence type="predicted"/>
<accession>A0A512NFQ7</accession>
<dbReference type="Pfam" id="PF06186">
    <property type="entry name" value="DUF992"/>
    <property type="match status" value="1"/>
</dbReference>
<keyword evidence="1" id="KW-0732">Signal</keyword>
<dbReference type="Proteomes" id="UP000321058">
    <property type="component" value="Unassembled WGS sequence"/>
</dbReference>
<dbReference type="AlphaFoldDB" id="A0A512NFQ7"/>
<feature type="signal peptide" evidence="1">
    <location>
        <begin position="1"/>
        <end position="22"/>
    </location>
</feature>
<dbReference type="RefSeq" id="WP_147152341.1">
    <property type="nucleotide sequence ID" value="NZ_BKAJ01000087.1"/>
</dbReference>
<feature type="chain" id="PRO_5021951942" description="DUF992 domain-containing protein" evidence="1">
    <location>
        <begin position="23"/>
        <end position="168"/>
    </location>
</feature>
<evidence type="ECO:0000313" key="3">
    <source>
        <dbReference type="Proteomes" id="UP000321058"/>
    </source>
</evidence>
<keyword evidence="3" id="KW-1185">Reference proteome</keyword>
<evidence type="ECO:0000256" key="1">
    <source>
        <dbReference type="SAM" id="SignalP"/>
    </source>
</evidence>
<evidence type="ECO:0008006" key="4">
    <source>
        <dbReference type="Google" id="ProtNLM"/>
    </source>
</evidence>
<evidence type="ECO:0000313" key="2">
    <source>
        <dbReference type="EMBL" id="GEP57752.1"/>
    </source>
</evidence>
<reference evidence="2 3" key="1">
    <citation type="submission" date="2019-07" db="EMBL/GenBank/DDBJ databases">
        <title>Whole genome shotgun sequence of Reyranella soli NBRC 108950.</title>
        <authorList>
            <person name="Hosoyama A."/>
            <person name="Uohara A."/>
            <person name="Ohji S."/>
            <person name="Ichikawa N."/>
        </authorList>
    </citation>
    <scope>NUCLEOTIDE SEQUENCE [LARGE SCALE GENOMIC DNA]</scope>
    <source>
        <strain evidence="2 3">NBRC 108950</strain>
    </source>
</reference>
<dbReference type="EMBL" id="BKAJ01000087">
    <property type="protein sequence ID" value="GEP57752.1"/>
    <property type="molecule type" value="Genomic_DNA"/>
</dbReference>
<gene>
    <name evidence="2" type="ORF">RSO01_49180</name>
</gene>
<sequence length="168" mass="16371">MLRSILTAAGVASLFVGTAVHAQTPATPGTPQASGRTGANVGSLTCNVAGGVGFVFGSSKELSCLFTRTDGIAERYTGTINKYGVDLGFTKEAQMVWLVFAPGNIGPGALAGNYAGGTASATVGVGAGANVLLGGGSGQVTLQPVSVEGSVGLNVAAGIGSVELKKAP</sequence>
<comment type="caution">
    <text evidence="2">The sequence shown here is derived from an EMBL/GenBank/DDBJ whole genome shotgun (WGS) entry which is preliminary data.</text>
</comment>
<organism evidence="2 3">
    <name type="scientific">Reyranella soli</name>
    <dbReference type="NCBI Taxonomy" id="1230389"/>
    <lineage>
        <taxon>Bacteria</taxon>
        <taxon>Pseudomonadati</taxon>
        <taxon>Pseudomonadota</taxon>
        <taxon>Alphaproteobacteria</taxon>
        <taxon>Hyphomicrobiales</taxon>
        <taxon>Reyranellaceae</taxon>
        <taxon>Reyranella</taxon>
    </lineage>
</organism>
<protein>
    <recommendedName>
        <fullName evidence="4">DUF992 domain-containing protein</fullName>
    </recommendedName>
</protein>
<dbReference type="InterPro" id="IPR009333">
    <property type="entry name" value="DUF992"/>
</dbReference>
<name>A0A512NFQ7_9HYPH</name>
<dbReference type="OrthoDB" id="7362478at2"/>